<evidence type="ECO:0000256" key="1">
    <source>
        <dbReference type="ARBA" id="ARBA00023157"/>
    </source>
</evidence>
<comment type="caution">
    <text evidence="3">The sequence shown here is derived from an EMBL/GenBank/DDBJ whole genome shotgun (WGS) entry which is preliminary data.</text>
</comment>
<gene>
    <name evidence="3" type="ORF">LSH36_636g01014</name>
</gene>
<dbReference type="GO" id="GO:0005794">
    <property type="term" value="C:Golgi apparatus"/>
    <property type="evidence" value="ECO:0007669"/>
    <property type="project" value="TreeGrafter"/>
</dbReference>
<dbReference type="InterPro" id="IPR029044">
    <property type="entry name" value="Nucleotide-diphossugar_trans"/>
</dbReference>
<dbReference type="GO" id="GO:0006493">
    <property type="term" value="P:protein O-linked glycosylation"/>
    <property type="evidence" value="ECO:0007669"/>
    <property type="project" value="TreeGrafter"/>
</dbReference>
<feature type="domain" description="Glycosyltransferase 2-like" evidence="2">
    <location>
        <begin position="45"/>
        <end position="158"/>
    </location>
</feature>
<keyword evidence="4" id="KW-1185">Reference proteome</keyword>
<evidence type="ECO:0000313" key="3">
    <source>
        <dbReference type="EMBL" id="KAK2146053.1"/>
    </source>
</evidence>
<dbReference type="AlphaFoldDB" id="A0AAD9J4M8"/>
<protein>
    <recommendedName>
        <fullName evidence="2">Glycosyltransferase 2-like domain-containing protein</fullName>
    </recommendedName>
</protein>
<dbReference type="GO" id="GO:0004653">
    <property type="term" value="F:polypeptide N-acetylgalactosaminyltransferase activity"/>
    <property type="evidence" value="ECO:0007669"/>
    <property type="project" value="TreeGrafter"/>
</dbReference>
<evidence type="ECO:0000259" key="2">
    <source>
        <dbReference type="Pfam" id="PF00535"/>
    </source>
</evidence>
<evidence type="ECO:0000313" key="4">
    <source>
        <dbReference type="Proteomes" id="UP001208570"/>
    </source>
</evidence>
<name>A0AAD9J4M8_9ANNE</name>
<keyword evidence="1" id="KW-1015">Disulfide bond</keyword>
<dbReference type="Gene3D" id="3.90.550.10">
    <property type="entry name" value="Spore Coat Polysaccharide Biosynthesis Protein SpsA, Chain A"/>
    <property type="match status" value="1"/>
</dbReference>
<dbReference type="SUPFAM" id="SSF53448">
    <property type="entry name" value="Nucleotide-diphospho-sugar transferases"/>
    <property type="match status" value="1"/>
</dbReference>
<dbReference type="InterPro" id="IPR001173">
    <property type="entry name" value="Glyco_trans_2-like"/>
</dbReference>
<dbReference type="PANTHER" id="PTHR11675:SF119">
    <property type="entry name" value="POLYPEPTIDE N-ACETYLGALACTOSAMINYLTRANSFERASE 2"/>
    <property type="match status" value="1"/>
</dbReference>
<dbReference type="Pfam" id="PF00535">
    <property type="entry name" value="Glycos_transf_2"/>
    <property type="match status" value="1"/>
</dbReference>
<proteinExistence type="predicted"/>
<dbReference type="PANTHER" id="PTHR11675">
    <property type="entry name" value="N-ACETYLGALACTOSAMINYLTRANSFERASE"/>
    <property type="match status" value="1"/>
</dbReference>
<reference evidence="3" key="1">
    <citation type="journal article" date="2023" name="Mol. Biol. Evol.">
        <title>Third-Generation Sequencing Reveals the Adaptive Role of the Epigenome in Three Deep-Sea Polychaetes.</title>
        <authorList>
            <person name="Perez M."/>
            <person name="Aroh O."/>
            <person name="Sun Y."/>
            <person name="Lan Y."/>
            <person name="Juniper S.K."/>
            <person name="Young C.R."/>
            <person name="Angers B."/>
            <person name="Qian P.Y."/>
        </authorList>
    </citation>
    <scope>NUCLEOTIDE SEQUENCE</scope>
    <source>
        <strain evidence="3">P08H-3</strain>
    </source>
</reference>
<dbReference type="EMBL" id="JAODUP010000636">
    <property type="protein sequence ID" value="KAK2146053.1"/>
    <property type="molecule type" value="Genomic_DNA"/>
</dbReference>
<accession>A0AAD9J4M8</accession>
<sequence>MIQRATLWHTNALSEAEDLLVAVGFVMETGHQCLLANGLQLCGHRLIRSRVRGADAATGPVLTFLDSHCECNVHWLEPLLDRIAEDRTRVVSPIIDVISMDSFQYVGASANLKGGFDWNLVFKWDYMTSEEIAQRKNNPIQPIRTPMIAGGLFSIDKSRFEEIGKYDMMMDVWGGENIAMAVVLLSRRSDVRISAGGTLVAVYHPPRIASPGIDASSVDVVSKNNNGSLVAIFGDLPSLDRINNPLTAYSGQQMMNSADGLFVSTIVRESLRLAPPRNCTPSRWIVLATFPVLILRQLRMHGLLP</sequence>
<dbReference type="Proteomes" id="UP001208570">
    <property type="component" value="Unassembled WGS sequence"/>
</dbReference>
<organism evidence="3 4">
    <name type="scientific">Paralvinella palmiformis</name>
    <dbReference type="NCBI Taxonomy" id="53620"/>
    <lineage>
        <taxon>Eukaryota</taxon>
        <taxon>Metazoa</taxon>
        <taxon>Spiralia</taxon>
        <taxon>Lophotrochozoa</taxon>
        <taxon>Annelida</taxon>
        <taxon>Polychaeta</taxon>
        <taxon>Sedentaria</taxon>
        <taxon>Canalipalpata</taxon>
        <taxon>Terebellida</taxon>
        <taxon>Terebelliformia</taxon>
        <taxon>Alvinellidae</taxon>
        <taxon>Paralvinella</taxon>
    </lineage>
</organism>